<dbReference type="GO" id="GO:0005737">
    <property type="term" value="C:cytoplasm"/>
    <property type="evidence" value="ECO:0007669"/>
    <property type="project" value="TreeGrafter"/>
</dbReference>
<evidence type="ECO:0000313" key="9">
    <source>
        <dbReference type="EMBL" id="GEB86061.1"/>
    </source>
</evidence>
<dbReference type="EMBL" id="BJMV01000009">
    <property type="protein sequence ID" value="GEB86061.1"/>
    <property type="molecule type" value="Genomic_DNA"/>
</dbReference>
<dbReference type="Proteomes" id="UP000317730">
    <property type="component" value="Unassembled WGS sequence"/>
</dbReference>
<dbReference type="Gene3D" id="3.40.50.720">
    <property type="entry name" value="NAD(P)-binding Rossmann-like Domain"/>
    <property type="match status" value="1"/>
</dbReference>
<name>A0A4Y3TSQ9_9PROT</name>
<keyword evidence="4 7" id="KW-0479">Metal-binding</keyword>
<dbReference type="InterPro" id="IPR011032">
    <property type="entry name" value="GroES-like_sf"/>
</dbReference>
<dbReference type="InterPro" id="IPR036291">
    <property type="entry name" value="NAD(P)-bd_dom_sf"/>
</dbReference>
<proteinExistence type="inferred from homology"/>
<dbReference type="SMART" id="SM00829">
    <property type="entry name" value="PKS_ER"/>
    <property type="match status" value="1"/>
</dbReference>
<dbReference type="EC" id="1.1.1.1" evidence="3"/>
<gene>
    <name evidence="9" type="primary">adhP</name>
    <name evidence="9" type="ORF">APE01nite_18580</name>
</gene>
<evidence type="ECO:0000256" key="5">
    <source>
        <dbReference type="ARBA" id="ARBA00022833"/>
    </source>
</evidence>
<organism evidence="9 10">
    <name type="scientific">Acetobacter peroxydans</name>
    <dbReference type="NCBI Taxonomy" id="104098"/>
    <lineage>
        <taxon>Bacteria</taxon>
        <taxon>Pseudomonadati</taxon>
        <taxon>Pseudomonadota</taxon>
        <taxon>Alphaproteobacteria</taxon>
        <taxon>Acetobacterales</taxon>
        <taxon>Acetobacteraceae</taxon>
        <taxon>Acetobacter</taxon>
    </lineage>
</organism>
<dbReference type="InterPro" id="IPR013149">
    <property type="entry name" value="ADH-like_C"/>
</dbReference>
<dbReference type="GO" id="GO:0004022">
    <property type="term" value="F:alcohol dehydrogenase (NAD+) activity"/>
    <property type="evidence" value="ECO:0007669"/>
    <property type="project" value="UniProtKB-EC"/>
</dbReference>
<evidence type="ECO:0000256" key="4">
    <source>
        <dbReference type="ARBA" id="ARBA00022723"/>
    </source>
</evidence>
<dbReference type="GO" id="GO:0008270">
    <property type="term" value="F:zinc ion binding"/>
    <property type="evidence" value="ECO:0007669"/>
    <property type="project" value="InterPro"/>
</dbReference>
<dbReference type="Pfam" id="PF00107">
    <property type="entry name" value="ADH_zinc_N"/>
    <property type="match status" value="1"/>
</dbReference>
<accession>A0A4Y3TSQ9</accession>
<dbReference type="AlphaFoldDB" id="A0A4Y3TSQ9"/>
<evidence type="ECO:0000256" key="3">
    <source>
        <dbReference type="ARBA" id="ARBA00013190"/>
    </source>
</evidence>
<evidence type="ECO:0000256" key="1">
    <source>
        <dbReference type="ARBA" id="ARBA00001947"/>
    </source>
</evidence>
<comment type="cofactor">
    <cofactor evidence="1 7">
        <name>Zn(2+)</name>
        <dbReference type="ChEBI" id="CHEBI:29105"/>
    </cofactor>
</comment>
<dbReference type="InterPro" id="IPR002328">
    <property type="entry name" value="ADH_Zn_CS"/>
</dbReference>
<dbReference type="SUPFAM" id="SSF50129">
    <property type="entry name" value="GroES-like"/>
    <property type="match status" value="1"/>
</dbReference>
<keyword evidence="5 7" id="KW-0862">Zinc</keyword>
<evidence type="ECO:0000313" key="10">
    <source>
        <dbReference type="Proteomes" id="UP000317730"/>
    </source>
</evidence>
<reference evidence="9 10" key="1">
    <citation type="submission" date="2019-06" db="EMBL/GenBank/DDBJ databases">
        <title>Whole genome shotgun sequence of Acetobacter peroxydans NBRC 13755.</title>
        <authorList>
            <person name="Hosoyama A."/>
            <person name="Uohara A."/>
            <person name="Ohji S."/>
            <person name="Ichikawa N."/>
        </authorList>
    </citation>
    <scope>NUCLEOTIDE SEQUENCE [LARGE SCALE GENOMIC DNA]</scope>
    <source>
        <strain evidence="9 10">NBRC 13755</strain>
    </source>
</reference>
<evidence type="ECO:0000259" key="8">
    <source>
        <dbReference type="SMART" id="SM00829"/>
    </source>
</evidence>
<evidence type="ECO:0000256" key="2">
    <source>
        <dbReference type="ARBA" id="ARBA00008072"/>
    </source>
</evidence>
<dbReference type="Pfam" id="PF08240">
    <property type="entry name" value="ADH_N"/>
    <property type="match status" value="1"/>
</dbReference>
<evidence type="ECO:0000256" key="6">
    <source>
        <dbReference type="ARBA" id="ARBA00023002"/>
    </source>
</evidence>
<keyword evidence="6" id="KW-0560">Oxidoreductase</keyword>
<protein>
    <recommendedName>
        <fullName evidence="3">alcohol dehydrogenase</fullName>
        <ecNumber evidence="3">1.1.1.1</ecNumber>
    </recommendedName>
</protein>
<dbReference type="PANTHER" id="PTHR42940">
    <property type="entry name" value="ALCOHOL DEHYDROGENASE 1-RELATED"/>
    <property type="match status" value="1"/>
</dbReference>
<dbReference type="PANTHER" id="PTHR42940:SF8">
    <property type="entry name" value="VACUOLAR PROTEIN SORTING-ASSOCIATED PROTEIN 11"/>
    <property type="match status" value="1"/>
</dbReference>
<sequence>MRINACGVCRTDLHIRDGLLDLGGRDFAVGHEIAGTITRCGAGVPDTWLSRRAAIYYYEGCGHCRYCLTGDEHLCPTPRAQPGFNADGGFAEYICVPVRNCVPLPDHVSTAEAAIMGCAGSTAVHAGRLATIRPGEWVVVYGTGGVGLALLQYARNAGARVIAIGRGGARATLAHEHGAEYTIDATHEPDIAARVREITGEGADIVFELVGTSASIRSGMDMLRRRGRLVLIGYTQDTFQTHPIDLIVREVSFIGSVGATLSDLHEAIDLLARGVLRVPVALTLPLEDFETALEQTRKGGLPGRVVLAP</sequence>
<evidence type="ECO:0000256" key="7">
    <source>
        <dbReference type="RuleBase" id="RU361277"/>
    </source>
</evidence>
<dbReference type="InterPro" id="IPR020843">
    <property type="entry name" value="ER"/>
</dbReference>
<dbReference type="PROSITE" id="PS00059">
    <property type="entry name" value="ADH_ZINC"/>
    <property type="match status" value="1"/>
</dbReference>
<comment type="similarity">
    <text evidence="2 7">Belongs to the zinc-containing alcohol dehydrogenase family.</text>
</comment>
<dbReference type="SUPFAM" id="SSF51735">
    <property type="entry name" value="NAD(P)-binding Rossmann-fold domains"/>
    <property type="match status" value="1"/>
</dbReference>
<dbReference type="InterPro" id="IPR013154">
    <property type="entry name" value="ADH-like_N"/>
</dbReference>
<keyword evidence="10" id="KW-1185">Reference proteome</keyword>
<comment type="caution">
    <text evidence="9">The sequence shown here is derived from an EMBL/GenBank/DDBJ whole genome shotgun (WGS) entry which is preliminary data.</text>
</comment>
<feature type="domain" description="Enoyl reductase (ER)" evidence="8">
    <location>
        <begin position="4"/>
        <end position="307"/>
    </location>
</feature>
<dbReference type="Gene3D" id="3.90.180.10">
    <property type="entry name" value="Medium-chain alcohol dehydrogenases, catalytic domain"/>
    <property type="match status" value="1"/>
</dbReference>